<comment type="caution">
    <text evidence="1">The sequence shown here is derived from an EMBL/GenBank/DDBJ whole genome shotgun (WGS) entry which is preliminary data.</text>
</comment>
<accession>A0A7J7JK80</accession>
<organism evidence="1 2">
    <name type="scientific">Bugula neritina</name>
    <name type="common">Brown bryozoan</name>
    <name type="synonym">Sertularia neritina</name>
    <dbReference type="NCBI Taxonomy" id="10212"/>
    <lineage>
        <taxon>Eukaryota</taxon>
        <taxon>Metazoa</taxon>
        <taxon>Spiralia</taxon>
        <taxon>Lophotrochozoa</taxon>
        <taxon>Bryozoa</taxon>
        <taxon>Gymnolaemata</taxon>
        <taxon>Cheilostomatida</taxon>
        <taxon>Flustrina</taxon>
        <taxon>Buguloidea</taxon>
        <taxon>Bugulidae</taxon>
        <taxon>Bugula</taxon>
    </lineage>
</organism>
<dbReference type="AlphaFoldDB" id="A0A7J7JK80"/>
<dbReference type="EMBL" id="VXIV02002211">
    <property type="protein sequence ID" value="KAF6026762.1"/>
    <property type="molecule type" value="Genomic_DNA"/>
</dbReference>
<protein>
    <submittedName>
        <fullName evidence="1">Uncharacterized protein</fullName>
    </submittedName>
</protein>
<evidence type="ECO:0000313" key="2">
    <source>
        <dbReference type="Proteomes" id="UP000593567"/>
    </source>
</evidence>
<sequence length="85" mass="9518">MSIPKLEMCFLKTDGYLRLKTELEDVFGDAVLMPQVRILLLFAIWCYFKKATHDGMTSTLLAEVSLPDSQAVFCSNTHHIPNVGG</sequence>
<proteinExistence type="predicted"/>
<gene>
    <name evidence="1" type="ORF">EB796_014930</name>
</gene>
<dbReference type="Proteomes" id="UP000593567">
    <property type="component" value="Unassembled WGS sequence"/>
</dbReference>
<keyword evidence="2" id="KW-1185">Reference proteome</keyword>
<reference evidence="1" key="1">
    <citation type="submission" date="2020-06" db="EMBL/GenBank/DDBJ databases">
        <title>Draft genome of Bugula neritina, a colonial animal packing powerful symbionts and potential medicines.</title>
        <authorList>
            <person name="Rayko M."/>
        </authorList>
    </citation>
    <scope>NUCLEOTIDE SEQUENCE [LARGE SCALE GENOMIC DNA]</scope>
    <source>
        <strain evidence="1">Kwan_BN1</strain>
    </source>
</reference>
<evidence type="ECO:0000313" key="1">
    <source>
        <dbReference type="EMBL" id="KAF6026762.1"/>
    </source>
</evidence>
<name>A0A7J7JK80_BUGNE</name>